<dbReference type="InterPro" id="IPR030946">
    <property type="entry name" value="EcfA2"/>
</dbReference>
<dbReference type="CDD" id="cd03225">
    <property type="entry name" value="ABC_cobalt_CbiO_domain1"/>
    <property type="match status" value="1"/>
</dbReference>
<reference evidence="10" key="2">
    <citation type="submission" date="2021-04" db="EMBL/GenBank/DDBJ databases">
        <authorList>
            <person name="Gilroy R."/>
        </authorList>
    </citation>
    <scope>NUCLEOTIDE SEQUENCE</scope>
    <source>
        <strain evidence="10">5790</strain>
    </source>
</reference>
<evidence type="ECO:0000256" key="7">
    <source>
        <dbReference type="ARBA" id="ARBA00023136"/>
    </source>
</evidence>
<keyword evidence="5 8" id="KW-0067">ATP-binding</keyword>
<dbReference type="GO" id="GO:0005524">
    <property type="term" value="F:ATP binding"/>
    <property type="evidence" value="ECO:0007669"/>
    <property type="project" value="UniProtKB-UniRule"/>
</dbReference>
<dbReference type="PANTHER" id="PTHR43553:SF27">
    <property type="entry name" value="ENERGY-COUPLING FACTOR TRANSPORTER ATP-BINDING PROTEIN ECFA2"/>
    <property type="match status" value="1"/>
</dbReference>
<comment type="function">
    <text evidence="8">ATP-binding (A) component of a common energy-coupling factor (ECF) ABC-transporter complex.</text>
</comment>
<dbReference type="PROSITE" id="PS50893">
    <property type="entry name" value="ABC_TRANSPORTER_2"/>
    <property type="match status" value="1"/>
</dbReference>
<dbReference type="SMART" id="SM00382">
    <property type="entry name" value="AAA"/>
    <property type="match status" value="1"/>
</dbReference>
<dbReference type="EC" id="7.-.-.-" evidence="8"/>
<dbReference type="EMBL" id="DXIJ01000078">
    <property type="protein sequence ID" value="HIV85941.1"/>
    <property type="molecule type" value="Genomic_DNA"/>
</dbReference>
<feature type="domain" description="ABC transporter" evidence="9">
    <location>
        <begin position="2"/>
        <end position="243"/>
    </location>
</feature>
<evidence type="ECO:0000256" key="3">
    <source>
        <dbReference type="ARBA" id="ARBA00022475"/>
    </source>
</evidence>
<dbReference type="NCBIfam" id="TIGR04521">
    <property type="entry name" value="ECF_ATPase_2"/>
    <property type="match status" value="1"/>
</dbReference>
<evidence type="ECO:0000256" key="5">
    <source>
        <dbReference type="ARBA" id="ARBA00022840"/>
    </source>
</evidence>
<evidence type="ECO:0000259" key="9">
    <source>
        <dbReference type="PROSITE" id="PS50893"/>
    </source>
</evidence>
<keyword evidence="6" id="KW-1278">Translocase</keyword>
<keyword evidence="4 8" id="KW-0547">Nucleotide-binding</keyword>
<dbReference type="PANTHER" id="PTHR43553">
    <property type="entry name" value="HEAVY METAL TRANSPORTER"/>
    <property type="match status" value="1"/>
</dbReference>
<comment type="caution">
    <text evidence="10">The sequence shown here is derived from an EMBL/GenBank/DDBJ whole genome shotgun (WGS) entry which is preliminary data.</text>
</comment>
<gene>
    <name evidence="10" type="ORF">H9900_03930</name>
</gene>
<dbReference type="NCBIfam" id="NF010158">
    <property type="entry name" value="PRK13637.1"/>
    <property type="match status" value="1"/>
</dbReference>
<name>A0A9D1PQB1_9FIRM</name>
<comment type="similarity">
    <text evidence="8">Belongs to the ABC transporter superfamily. Energy-coupling factor EcfA family.</text>
</comment>
<keyword evidence="2 8" id="KW-0813">Transport</keyword>
<dbReference type="InterPro" id="IPR017871">
    <property type="entry name" value="ABC_transporter-like_CS"/>
</dbReference>
<evidence type="ECO:0000256" key="2">
    <source>
        <dbReference type="ARBA" id="ARBA00022448"/>
    </source>
</evidence>
<evidence type="ECO:0000313" key="11">
    <source>
        <dbReference type="Proteomes" id="UP000824162"/>
    </source>
</evidence>
<accession>A0A9D1PQB1</accession>
<dbReference type="GO" id="GO:0043190">
    <property type="term" value="C:ATP-binding cassette (ABC) transporter complex"/>
    <property type="evidence" value="ECO:0007669"/>
    <property type="project" value="TreeGrafter"/>
</dbReference>
<evidence type="ECO:0000256" key="1">
    <source>
        <dbReference type="ARBA" id="ARBA00004202"/>
    </source>
</evidence>
<dbReference type="Gene3D" id="3.40.50.300">
    <property type="entry name" value="P-loop containing nucleotide triphosphate hydrolases"/>
    <property type="match status" value="1"/>
</dbReference>
<comment type="subunit">
    <text evidence="8">Forms a stable energy-coupling factor (ECF) transporter complex composed of 2 membrane-embedded substrate-binding proteins (S component), 2 ATP-binding proteins (A component) and 2 transmembrane proteins (T component).</text>
</comment>
<dbReference type="InterPro" id="IPR003593">
    <property type="entry name" value="AAA+_ATPase"/>
</dbReference>
<dbReference type="Pfam" id="PF00005">
    <property type="entry name" value="ABC_tran"/>
    <property type="match status" value="1"/>
</dbReference>
<keyword evidence="3 8" id="KW-1003">Cell membrane</keyword>
<dbReference type="InterPro" id="IPR003439">
    <property type="entry name" value="ABC_transporter-like_ATP-bd"/>
</dbReference>
<keyword evidence="7 8" id="KW-0472">Membrane</keyword>
<dbReference type="Proteomes" id="UP000824162">
    <property type="component" value="Unassembled WGS sequence"/>
</dbReference>
<dbReference type="PROSITE" id="PS00211">
    <property type="entry name" value="ABC_TRANSPORTER_1"/>
    <property type="match status" value="1"/>
</dbReference>
<evidence type="ECO:0000256" key="8">
    <source>
        <dbReference type="RuleBase" id="RU365104"/>
    </source>
</evidence>
<protein>
    <recommendedName>
        <fullName evidence="8">Energy-coupling factor transporter ATP-binding protein EcfA2</fullName>
        <ecNumber evidence="8">7.-.-.-</ecNumber>
    </recommendedName>
</protein>
<dbReference type="InterPro" id="IPR050095">
    <property type="entry name" value="ECF_ABC_transporter_ATP-bd"/>
</dbReference>
<dbReference type="FunFam" id="3.40.50.300:FF:000224">
    <property type="entry name" value="Energy-coupling factor transporter ATP-binding protein EcfA"/>
    <property type="match status" value="1"/>
</dbReference>
<evidence type="ECO:0000313" key="10">
    <source>
        <dbReference type="EMBL" id="HIV85941.1"/>
    </source>
</evidence>
<dbReference type="SUPFAM" id="SSF52540">
    <property type="entry name" value="P-loop containing nucleoside triphosphate hydrolases"/>
    <property type="match status" value="1"/>
</dbReference>
<reference evidence="10" key="1">
    <citation type="journal article" date="2021" name="PeerJ">
        <title>Extensive microbial diversity within the chicken gut microbiome revealed by metagenomics and culture.</title>
        <authorList>
            <person name="Gilroy R."/>
            <person name="Ravi A."/>
            <person name="Getino M."/>
            <person name="Pursley I."/>
            <person name="Horton D.L."/>
            <person name="Alikhan N.F."/>
            <person name="Baker D."/>
            <person name="Gharbi K."/>
            <person name="Hall N."/>
            <person name="Watson M."/>
            <person name="Adriaenssens E.M."/>
            <person name="Foster-Nyarko E."/>
            <person name="Jarju S."/>
            <person name="Secka A."/>
            <person name="Antonio M."/>
            <person name="Oren A."/>
            <person name="Chaudhuri R.R."/>
            <person name="La Ragione R."/>
            <person name="Hildebrand F."/>
            <person name="Pallen M.J."/>
        </authorList>
    </citation>
    <scope>NUCLEOTIDE SEQUENCE</scope>
    <source>
        <strain evidence="10">5790</strain>
    </source>
</reference>
<keyword evidence="10" id="KW-0378">Hydrolase</keyword>
<proteinExistence type="inferred from homology"/>
<dbReference type="GO" id="GO:0016887">
    <property type="term" value="F:ATP hydrolysis activity"/>
    <property type="evidence" value="ECO:0007669"/>
    <property type="project" value="InterPro"/>
</dbReference>
<dbReference type="GO" id="GO:0042626">
    <property type="term" value="F:ATPase-coupled transmembrane transporter activity"/>
    <property type="evidence" value="ECO:0007669"/>
    <property type="project" value="TreeGrafter"/>
</dbReference>
<evidence type="ECO:0000256" key="6">
    <source>
        <dbReference type="ARBA" id="ARBA00022967"/>
    </source>
</evidence>
<evidence type="ECO:0000256" key="4">
    <source>
        <dbReference type="ARBA" id="ARBA00022741"/>
    </source>
</evidence>
<dbReference type="AlphaFoldDB" id="A0A9D1PQB1"/>
<comment type="subcellular location">
    <subcellularLocation>
        <location evidence="1 8">Cell membrane</location>
        <topology evidence="1 8">Peripheral membrane protein</topology>
    </subcellularLocation>
</comment>
<dbReference type="InterPro" id="IPR027417">
    <property type="entry name" value="P-loop_NTPase"/>
</dbReference>
<dbReference type="InterPro" id="IPR015856">
    <property type="entry name" value="ABC_transpr_CbiO/EcfA_su"/>
</dbReference>
<organism evidence="10 11">
    <name type="scientific">Candidatus Monoglobus merdigallinarum</name>
    <dbReference type="NCBI Taxonomy" id="2838698"/>
    <lineage>
        <taxon>Bacteria</taxon>
        <taxon>Bacillati</taxon>
        <taxon>Bacillota</taxon>
        <taxon>Clostridia</taxon>
        <taxon>Monoglobales</taxon>
        <taxon>Monoglobaceae</taxon>
        <taxon>Monoglobus</taxon>
    </lineage>
</organism>
<sequence length="290" mass="31989">MIKLENVSYIYMQGGPFEKTALEDVSFSINPGEFVGVIGHTGSGKSTMIQLLNGLLKPSSGRVLIDGEDIGSKGADLRALRFKVGLVMQYPEYQLFEETVIKDICFGPLNMGLTKAEARQRAEFAANMAGLSHTLFEKSPFELSGGQKRRAAIAGILAMEPKILILDEPTAGLDPRGRDEILFKIRDMHKRMNLTVLLVSHSMEDVAKLADRILVMNGGRVEMFDVPDKVFSRSARLREIGLSVPQITNVADRLRKAGIDIPKGIYTTGDAFRALMPLLSEPLPERRENA</sequence>